<keyword evidence="2" id="KW-0678">Repressor</keyword>
<evidence type="ECO:0000256" key="1">
    <source>
        <dbReference type="ARBA" id="ARBA00007957"/>
    </source>
</evidence>
<dbReference type="PANTHER" id="PTHR33202">
    <property type="entry name" value="ZINC UPTAKE REGULATION PROTEIN"/>
    <property type="match status" value="1"/>
</dbReference>
<dbReference type="Pfam" id="PF01475">
    <property type="entry name" value="FUR"/>
    <property type="match status" value="1"/>
</dbReference>
<dbReference type="GO" id="GO:1900376">
    <property type="term" value="P:regulation of secondary metabolite biosynthetic process"/>
    <property type="evidence" value="ECO:0007669"/>
    <property type="project" value="TreeGrafter"/>
</dbReference>
<protein>
    <submittedName>
        <fullName evidence="8">Unannotated protein</fullName>
    </submittedName>
</protein>
<evidence type="ECO:0000256" key="3">
    <source>
        <dbReference type="ARBA" id="ARBA00022833"/>
    </source>
</evidence>
<dbReference type="GO" id="GO:0003700">
    <property type="term" value="F:DNA-binding transcription factor activity"/>
    <property type="evidence" value="ECO:0007669"/>
    <property type="project" value="InterPro"/>
</dbReference>
<dbReference type="GO" id="GO:0045892">
    <property type="term" value="P:negative regulation of DNA-templated transcription"/>
    <property type="evidence" value="ECO:0007669"/>
    <property type="project" value="TreeGrafter"/>
</dbReference>
<dbReference type="EMBL" id="CAFBMJ010000055">
    <property type="protein sequence ID" value="CAB4904236.1"/>
    <property type="molecule type" value="Genomic_DNA"/>
</dbReference>
<accession>A0A6J7LKG7</accession>
<keyword evidence="5" id="KW-0238">DNA-binding</keyword>
<dbReference type="GO" id="GO:0000976">
    <property type="term" value="F:transcription cis-regulatory region binding"/>
    <property type="evidence" value="ECO:0007669"/>
    <property type="project" value="TreeGrafter"/>
</dbReference>
<dbReference type="CDD" id="cd07153">
    <property type="entry name" value="Fur_like"/>
    <property type="match status" value="1"/>
</dbReference>
<dbReference type="Gene3D" id="3.30.1490.190">
    <property type="match status" value="1"/>
</dbReference>
<organism evidence="8">
    <name type="scientific">freshwater metagenome</name>
    <dbReference type="NCBI Taxonomy" id="449393"/>
    <lineage>
        <taxon>unclassified sequences</taxon>
        <taxon>metagenomes</taxon>
        <taxon>ecological metagenomes</taxon>
    </lineage>
</organism>
<evidence type="ECO:0000256" key="5">
    <source>
        <dbReference type="ARBA" id="ARBA00023125"/>
    </source>
</evidence>
<dbReference type="InterPro" id="IPR036388">
    <property type="entry name" value="WH-like_DNA-bd_sf"/>
</dbReference>
<dbReference type="SUPFAM" id="SSF46785">
    <property type="entry name" value="Winged helix' DNA-binding domain"/>
    <property type="match status" value="1"/>
</dbReference>
<keyword evidence="4" id="KW-0805">Transcription regulation</keyword>
<reference evidence="8" key="1">
    <citation type="submission" date="2020-05" db="EMBL/GenBank/DDBJ databases">
        <authorList>
            <person name="Chiriac C."/>
            <person name="Salcher M."/>
            <person name="Ghai R."/>
            <person name="Kavagutti S V."/>
        </authorList>
    </citation>
    <scope>NUCLEOTIDE SEQUENCE</scope>
</reference>
<dbReference type="InterPro" id="IPR002481">
    <property type="entry name" value="FUR"/>
</dbReference>
<comment type="similarity">
    <text evidence="1">Belongs to the Fur family.</text>
</comment>
<dbReference type="Gene3D" id="1.10.10.10">
    <property type="entry name" value="Winged helix-like DNA-binding domain superfamily/Winged helix DNA-binding domain"/>
    <property type="match status" value="1"/>
</dbReference>
<sequence length="153" mass="16759">MHSPAELATQFRSMGRKLTPQRQLIFSLLHNNETHPTAENLYGIASAQMPGISLRTVYQTLNELAEMGELQLIDLGEGGMRFDPNVDDHHHAVCSSCGKIRDVHVKGAAALKPNDASDFMVSDVGVVFRGKCSDCESRAVKRSPVLQAKVSKK</sequence>
<evidence type="ECO:0000313" key="7">
    <source>
        <dbReference type="EMBL" id="CAB4904236.1"/>
    </source>
</evidence>
<dbReference type="InterPro" id="IPR036390">
    <property type="entry name" value="WH_DNA-bd_sf"/>
</dbReference>
<keyword evidence="6" id="KW-0804">Transcription</keyword>
<keyword evidence="3" id="KW-0862">Zinc</keyword>
<gene>
    <name evidence="7" type="ORF">UFOPK3573_00820</name>
    <name evidence="8" type="ORF">UFOPK3879_01189</name>
</gene>
<dbReference type="GO" id="GO:0008270">
    <property type="term" value="F:zinc ion binding"/>
    <property type="evidence" value="ECO:0007669"/>
    <property type="project" value="TreeGrafter"/>
</dbReference>
<proteinExistence type="inferred from homology"/>
<dbReference type="EMBL" id="CAFBNR010000066">
    <property type="protein sequence ID" value="CAB4966309.1"/>
    <property type="molecule type" value="Genomic_DNA"/>
</dbReference>
<evidence type="ECO:0000256" key="2">
    <source>
        <dbReference type="ARBA" id="ARBA00022491"/>
    </source>
</evidence>
<dbReference type="AlphaFoldDB" id="A0A6J7LKG7"/>
<dbReference type="InterPro" id="IPR043135">
    <property type="entry name" value="Fur_C"/>
</dbReference>
<dbReference type="PANTHER" id="PTHR33202:SF22">
    <property type="entry name" value="HYDROGEN PEROXIDE SENSITIVE REPRESSOR"/>
    <property type="match status" value="1"/>
</dbReference>
<name>A0A6J7LKG7_9ZZZZ</name>
<evidence type="ECO:0000256" key="6">
    <source>
        <dbReference type="ARBA" id="ARBA00023163"/>
    </source>
</evidence>
<evidence type="ECO:0000313" key="8">
    <source>
        <dbReference type="EMBL" id="CAB4966309.1"/>
    </source>
</evidence>
<evidence type="ECO:0000256" key="4">
    <source>
        <dbReference type="ARBA" id="ARBA00023015"/>
    </source>
</evidence>